<organism evidence="2 3">
    <name type="scientific">Bradyrhizobium ivorense</name>
    <dbReference type="NCBI Taxonomy" id="2511166"/>
    <lineage>
        <taxon>Bacteria</taxon>
        <taxon>Pseudomonadati</taxon>
        <taxon>Pseudomonadota</taxon>
        <taxon>Alphaproteobacteria</taxon>
        <taxon>Hyphomicrobiales</taxon>
        <taxon>Nitrobacteraceae</taxon>
        <taxon>Bradyrhizobium</taxon>
    </lineage>
</organism>
<feature type="region of interest" description="Disordered" evidence="1">
    <location>
        <begin position="64"/>
        <end position="98"/>
    </location>
</feature>
<evidence type="ECO:0000313" key="3">
    <source>
        <dbReference type="Proteomes" id="UP000328092"/>
    </source>
</evidence>
<accession>A0A508TK57</accession>
<dbReference type="OrthoDB" id="8021131at2"/>
<reference evidence="2" key="1">
    <citation type="submission" date="2019-02" db="EMBL/GenBank/DDBJ databases">
        <authorList>
            <person name="Pothier F.J."/>
        </authorList>
    </citation>
    <scope>NUCLEOTIDE SEQUENCE</scope>
    <source>
        <strain evidence="2">CI-1B</strain>
    </source>
</reference>
<dbReference type="EMBL" id="CAADFC020000021">
    <property type="protein sequence ID" value="VIO74728.1"/>
    <property type="molecule type" value="Genomic_DNA"/>
</dbReference>
<protein>
    <submittedName>
        <fullName evidence="2">Uncharacterized protein</fullName>
    </submittedName>
</protein>
<sequence length="98" mass="11219">MEDSVQIRCTRCKNVFRDRAKRLQNGYSRQCPSCEVVLFFDEDSPNPHIKKAMRAARRLRKEMREMESMQSGRATAVSRRFSGRSASSAQDEGADDEG</sequence>
<gene>
    <name evidence="2" type="ORF">CI1B_55060</name>
</gene>
<name>A0A508TK57_9BRAD</name>
<proteinExistence type="predicted"/>
<comment type="caution">
    <text evidence="2">The sequence shown here is derived from an EMBL/GenBank/DDBJ whole genome shotgun (WGS) entry which is preliminary data.</text>
</comment>
<keyword evidence="3" id="KW-1185">Reference proteome</keyword>
<dbReference type="Proteomes" id="UP000328092">
    <property type="component" value="Unassembled WGS sequence"/>
</dbReference>
<evidence type="ECO:0000256" key="1">
    <source>
        <dbReference type="SAM" id="MobiDB-lite"/>
    </source>
</evidence>
<dbReference type="RefSeq" id="WP_139862464.1">
    <property type="nucleotide sequence ID" value="NZ_CAADFC020000021.1"/>
</dbReference>
<feature type="compositionally biased region" description="Low complexity" evidence="1">
    <location>
        <begin position="76"/>
        <end position="89"/>
    </location>
</feature>
<dbReference type="AlphaFoldDB" id="A0A508TK57"/>
<evidence type="ECO:0000313" key="2">
    <source>
        <dbReference type="EMBL" id="VIO74728.1"/>
    </source>
</evidence>